<proteinExistence type="predicted"/>
<protein>
    <submittedName>
        <fullName evidence="1">Uncharacterized protein</fullName>
    </submittedName>
</protein>
<dbReference type="EMBL" id="CAJVRL010000044">
    <property type="protein sequence ID" value="CAG8951834.1"/>
    <property type="molecule type" value="Genomic_DNA"/>
</dbReference>
<accession>A0A9N9KQW5</accession>
<dbReference type="AlphaFoldDB" id="A0A9N9KQW5"/>
<comment type="caution">
    <text evidence="1">The sequence shown here is derived from an EMBL/GenBank/DDBJ whole genome shotgun (WGS) entry which is preliminary data.</text>
</comment>
<evidence type="ECO:0000313" key="1">
    <source>
        <dbReference type="EMBL" id="CAG8951834.1"/>
    </source>
</evidence>
<sequence length="539" mass="61044">MAASLLPNCRIEVREYKLVPNPSRWMQRGERVIIQSPIFDIPESCSRVPAKRHAYGEEQNSVCFLSRNDIDFQYRGITRWVDAHGVAVSDSSPSGHLYFKRGHRFWLMIKPETEASECTVPVINLDTYEEGTINIQQACWFPKIQGPNDELWTLGGDVRKQKLCGSKKFIHWSWIVCQRLDGSISTTKMAEIPTKEAGCQDKKLLSSSEAHCLFEQRYRAMEKPIPPADLPSPPLTPFYASEGTQERSEKSDELLGISSRYPGRHNLWRRIFLIASQNGGAYKCLERSTIHPQNHLPNRDNDNQVAIKRSCPVADNPLSKASSPFTTQIQMPEDSMREAEDHEASLGAQQLLEIYKFDEPPSSREILQITELCDRQDRACKYDTISTSKHFHSPPEKCVLPDSNSNPFVPPHEHCISQHRPLPDRAGGCLLLDRGRGHMCCYWRPEDRNTETSCSTIDERGNKDDNVSAKREWEGRGVYRYGGAVKDQSCLVNVGVGPKNFYVWDHISELGSAGKDLLETLSDSDLNAAAILIKLKELN</sequence>
<evidence type="ECO:0000313" key="2">
    <source>
        <dbReference type="Proteomes" id="UP000696280"/>
    </source>
</evidence>
<reference evidence="1" key="1">
    <citation type="submission" date="2021-07" db="EMBL/GenBank/DDBJ databases">
        <authorList>
            <person name="Durling M."/>
        </authorList>
    </citation>
    <scope>NUCLEOTIDE SEQUENCE</scope>
</reference>
<gene>
    <name evidence="1" type="ORF">HYFRA_00005638</name>
</gene>
<name>A0A9N9KQW5_9HELO</name>
<dbReference type="Proteomes" id="UP000696280">
    <property type="component" value="Unassembled WGS sequence"/>
</dbReference>
<keyword evidence="2" id="KW-1185">Reference proteome</keyword>
<dbReference type="OrthoDB" id="3455134at2759"/>
<organism evidence="1 2">
    <name type="scientific">Hymenoscyphus fraxineus</name>
    <dbReference type="NCBI Taxonomy" id="746836"/>
    <lineage>
        <taxon>Eukaryota</taxon>
        <taxon>Fungi</taxon>
        <taxon>Dikarya</taxon>
        <taxon>Ascomycota</taxon>
        <taxon>Pezizomycotina</taxon>
        <taxon>Leotiomycetes</taxon>
        <taxon>Helotiales</taxon>
        <taxon>Helotiaceae</taxon>
        <taxon>Hymenoscyphus</taxon>
    </lineage>
</organism>